<evidence type="ECO:0000313" key="3">
    <source>
        <dbReference type="Proteomes" id="UP000276776"/>
    </source>
</evidence>
<name>A0A0N5DAX2_THECL</name>
<organism evidence="4">
    <name type="scientific">Thelazia callipaeda</name>
    <name type="common">Oriental eyeworm</name>
    <name type="synonym">Parasitic nematode</name>
    <dbReference type="NCBI Taxonomy" id="103827"/>
    <lineage>
        <taxon>Eukaryota</taxon>
        <taxon>Metazoa</taxon>
        <taxon>Ecdysozoa</taxon>
        <taxon>Nematoda</taxon>
        <taxon>Chromadorea</taxon>
        <taxon>Rhabditida</taxon>
        <taxon>Spirurina</taxon>
        <taxon>Spiruromorpha</taxon>
        <taxon>Thelazioidea</taxon>
        <taxon>Thelaziidae</taxon>
        <taxon>Thelazia</taxon>
    </lineage>
</organism>
<dbReference type="WBParaSite" id="TCLT_0001033401-mRNA-1">
    <property type="protein sequence ID" value="TCLT_0001033401-mRNA-1"/>
    <property type="gene ID" value="TCLT_0001033401"/>
</dbReference>
<dbReference type="EMBL" id="UYYF01005056">
    <property type="protein sequence ID" value="VDN08009.1"/>
    <property type="molecule type" value="Genomic_DNA"/>
</dbReference>
<evidence type="ECO:0000256" key="1">
    <source>
        <dbReference type="SAM" id="MobiDB-lite"/>
    </source>
</evidence>
<protein>
    <submittedName>
        <fullName evidence="4">TBP-binding domain-containing protein</fullName>
    </submittedName>
</protein>
<sequence>MEIREVPPKRYQYTPASEESSEMMDDLEDVDDEHSYKLLDLDKLPYGILDSKKSEFSNDDFNNKGDGISDSSKKTADNHDEEESDENDDVESEYDSADGIIIGNKYLM</sequence>
<accession>A0A0N5DAX2</accession>
<feature type="region of interest" description="Disordered" evidence="1">
    <location>
        <begin position="52"/>
        <end position="108"/>
    </location>
</feature>
<dbReference type="Proteomes" id="UP000276776">
    <property type="component" value="Unassembled WGS sequence"/>
</dbReference>
<evidence type="ECO:0000313" key="4">
    <source>
        <dbReference type="WBParaSite" id="TCLT_0001033401-mRNA-1"/>
    </source>
</evidence>
<feature type="region of interest" description="Disordered" evidence="1">
    <location>
        <begin position="1"/>
        <end position="27"/>
    </location>
</feature>
<gene>
    <name evidence="2" type="ORF">TCLT_LOCUS10323</name>
</gene>
<reference evidence="4" key="1">
    <citation type="submission" date="2017-02" db="UniProtKB">
        <authorList>
            <consortium name="WormBaseParasite"/>
        </authorList>
    </citation>
    <scope>IDENTIFICATION</scope>
</reference>
<proteinExistence type="predicted"/>
<reference evidence="2 3" key="2">
    <citation type="submission" date="2018-11" db="EMBL/GenBank/DDBJ databases">
        <authorList>
            <consortium name="Pathogen Informatics"/>
        </authorList>
    </citation>
    <scope>NUCLEOTIDE SEQUENCE [LARGE SCALE GENOMIC DNA]</scope>
</reference>
<keyword evidence="3" id="KW-1185">Reference proteome</keyword>
<dbReference type="AlphaFoldDB" id="A0A0N5DAX2"/>
<feature type="compositionally biased region" description="Acidic residues" evidence="1">
    <location>
        <begin position="79"/>
        <end position="96"/>
    </location>
</feature>
<evidence type="ECO:0000313" key="2">
    <source>
        <dbReference type="EMBL" id="VDN08009.1"/>
    </source>
</evidence>